<dbReference type="PRINTS" id="PR00019">
    <property type="entry name" value="LEURICHRPT"/>
</dbReference>
<keyword evidence="2" id="KW-0732">Signal</keyword>
<dbReference type="Pfam" id="PF00560">
    <property type="entry name" value="LRR_1"/>
    <property type="match status" value="3"/>
</dbReference>
<evidence type="ECO:0000256" key="4">
    <source>
        <dbReference type="SAM" id="MobiDB-lite"/>
    </source>
</evidence>
<dbReference type="Pfam" id="PF13516">
    <property type="entry name" value="LRR_6"/>
    <property type="match status" value="1"/>
</dbReference>
<evidence type="ECO:0000256" key="3">
    <source>
        <dbReference type="ARBA" id="ARBA00023170"/>
    </source>
</evidence>
<dbReference type="InterPro" id="IPR032675">
    <property type="entry name" value="LRR_dom_sf"/>
</dbReference>
<keyword evidence="3" id="KW-0675">Receptor</keyword>
<evidence type="ECO:0000313" key="5">
    <source>
        <dbReference type="EMBL" id="KAK9009534.1"/>
    </source>
</evidence>
<sequence length="410" mass="44381">MSYYGLSGPIHSSLSSLRSLSVICLDHNYLSASTLDLRSNILLEGSFRNFPLNASLKTLALCATRFEGHIPESLGNLGELTVLDLAGCNFSGHIPKALKKLTQLVHLDFSWNNLSGPIPSFSSLRNLEHLDLASNQLSGTMPSFSSFKNLMYLDLGSNRLTGTIQTFSSLRNLTDLNLAFNQLSGALHSTDWSGLSKLVRGNKLSGTIPPTLFGIPSLQELFLSQNQFNSSIGDLHGKASLLLTSLDISSNKLQGQFPMSLFELQELEGPVKDITSNVSFLDLHDNRLRGRIPFLPRAIYLDYSNNKLNSGLPAQNAFTGPIPSFLGELRALESIDLSSNGLRAGPIPTGTQIQSFSKSSFENNVRLCGPPLKTMCGSSPAKKDNGPLDTESGNGSGSSRQLEAMEDMVL</sequence>
<dbReference type="Pfam" id="PF13855">
    <property type="entry name" value="LRR_8"/>
    <property type="match status" value="1"/>
</dbReference>
<evidence type="ECO:0000313" key="6">
    <source>
        <dbReference type="Proteomes" id="UP001396334"/>
    </source>
</evidence>
<dbReference type="EMBL" id="JBBPBN010000024">
    <property type="protein sequence ID" value="KAK9009534.1"/>
    <property type="molecule type" value="Genomic_DNA"/>
</dbReference>
<feature type="region of interest" description="Disordered" evidence="4">
    <location>
        <begin position="372"/>
        <end position="410"/>
    </location>
</feature>
<proteinExistence type="predicted"/>
<comment type="caution">
    <text evidence="5">The sequence shown here is derived from an EMBL/GenBank/DDBJ whole genome shotgun (WGS) entry which is preliminary data.</text>
</comment>
<dbReference type="InterPro" id="IPR051716">
    <property type="entry name" value="Plant_RL_S/T_kinase"/>
</dbReference>
<accession>A0ABR2R9S9</accession>
<dbReference type="Gene3D" id="3.80.10.10">
    <property type="entry name" value="Ribonuclease Inhibitor"/>
    <property type="match status" value="1"/>
</dbReference>
<protein>
    <submittedName>
        <fullName evidence="5">Uncharacterized protein</fullName>
    </submittedName>
</protein>
<evidence type="ECO:0000256" key="1">
    <source>
        <dbReference type="ARBA" id="ARBA00004479"/>
    </source>
</evidence>
<gene>
    <name evidence="5" type="ORF">V6N11_036066</name>
</gene>
<organism evidence="5 6">
    <name type="scientific">Hibiscus sabdariffa</name>
    <name type="common">roselle</name>
    <dbReference type="NCBI Taxonomy" id="183260"/>
    <lineage>
        <taxon>Eukaryota</taxon>
        <taxon>Viridiplantae</taxon>
        <taxon>Streptophyta</taxon>
        <taxon>Embryophyta</taxon>
        <taxon>Tracheophyta</taxon>
        <taxon>Spermatophyta</taxon>
        <taxon>Magnoliopsida</taxon>
        <taxon>eudicotyledons</taxon>
        <taxon>Gunneridae</taxon>
        <taxon>Pentapetalae</taxon>
        <taxon>rosids</taxon>
        <taxon>malvids</taxon>
        <taxon>Malvales</taxon>
        <taxon>Malvaceae</taxon>
        <taxon>Malvoideae</taxon>
        <taxon>Hibiscus</taxon>
    </lineage>
</organism>
<dbReference type="PANTHER" id="PTHR48053:SF71">
    <property type="entry name" value="LEUCINE RICH REPEAT FAMILY PROTEIN, EXPRESSED"/>
    <property type="match status" value="1"/>
</dbReference>
<keyword evidence="6" id="KW-1185">Reference proteome</keyword>
<name>A0ABR2R9S9_9ROSI</name>
<dbReference type="SMART" id="SM00365">
    <property type="entry name" value="LRR_SD22"/>
    <property type="match status" value="4"/>
</dbReference>
<evidence type="ECO:0000256" key="2">
    <source>
        <dbReference type="ARBA" id="ARBA00022729"/>
    </source>
</evidence>
<feature type="compositionally biased region" description="Polar residues" evidence="4">
    <location>
        <begin position="391"/>
        <end position="401"/>
    </location>
</feature>
<comment type="subcellular location">
    <subcellularLocation>
        <location evidence="1">Membrane</location>
        <topology evidence="1">Single-pass type I membrane protein</topology>
    </subcellularLocation>
</comment>
<dbReference type="InterPro" id="IPR001611">
    <property type="entry name" value="Leu-rich_rpt"/>
</dbReference>
<dbReference type="Proteomes" id="UP001396334">
    <property type="component" value="Unassembled WGS sequence"/>
</dbReference>
<dbReference type="SUPFAM" id="SSF52058">
    <property type="entry name" value="L domain-like"/>
    <property type="match status" value="1"/>
</dbReference>
<dbReference type="PANTHER" id="PTHR48053">
    <property type="entry name" value="LEUCINE RICH REPEAT FAMILY PROTEIN, EXPRESSED"/>
    <property type="match status" value="1"/>
</dbReference>
<reference evidence="5 6" key="1">
    <citation type="journal article" date="2024" name="G3 (Bethesda)">
        <title>Genome assembly of Hibiscus sabdariffa L. provides insights into metabolisms of medicinal natural products.</title>
        <authorList>
            <person name="Kim T."/>
        </authorList>
    </citation>
    <scope>NUCLEOTIDE SEQUENCE [LARGE SCALE GENOMIC DNA]</scope>
    <source>
        <strain evidence="5">TK-2024</strain>
        <tissue evidence="5">Old leaves</tissue>
    </source>
</reference>